<gene>
    <name evidence="2" type="ORF">HX018_07585</name>
</gene>
<evidence type="ECO:0000313" key="3">
    <source>
        <dbReference type="Proteomes" id="UP001170954"/>
    </source>
</evidence>
<reference evidence="2" key="2">
    <citation type="journal article" date="2022" name="Sci. Total Environ.">
        <title>Prevalence, transmission, and molecular epidemiology of tet(X)-positive bacteria among humans, animals, and environmental niches in China: An epidemiological, and genomic-based study.</title>
        <authorList>
            <person name="Dong N."/>
            <person name="Zeng Y."/>
            <person name="Cai C."/>
            <person name="Sun C."/>
            <person name="Lu J."/>
            <person name="Liu C."/>
            <person name="Zhou H."/>
            <person name="Sun Q."/>
            <person name="Shu L."/>
            <person name="Wang H."/>
            <person name="Wang Y."/>
            <person name="Wang S."/>
            <person name="Wu C."/>
            <person name="Chan E.W."/>
            <person name="Chen G."/>
            <person name="Shen Z."/>
            <person name="Chen S."/>
            <person name="Zhang R."/>
        </authorList>
    </citation>
    <scope>NUCLEOTIDE SEQUENCE</scope>
    <source>
        <strain evidence="2">R1692</strain>
    </source>
</reference>
<name>A0ABT7NLS7_9SPHI</name>
<accession>A0ABT7NLS7</accession>
<feature type="signal peptide" evidence="1">
    <location>
        <begin position="1"/>
        <end position="18"/>
    </location>
</feature>
<evidence type="ECO:0000313" key="2">
    <source>
        <dbReference type="EMBL" id="MDM1048095.1"/>
    </source>
</evidence>
<organism evidence="2 3">
    <name type="scientific">Sphingobacterium hotanense</name>
    <dbReference type="NCBI Taxonomy" id="649196"/>
    <lineage>
        <taxon>Bacteria</taxon>
        <taxon>Pseudomonadati</taxon>
        <taxon>Bacteroidota</taxon>
        <taxon>Sphingobacteriia</taxon>
        <taxon>Sphingobacteriales</taxon>
        <taxon>Sphingobacteriaceae</taxon>
        <taxon>Sphingobacterium</taxon>
    </lineage>
</organism>
<keyword evidence="1" id="KW-0732">Signal</keyword>
<keyword evidence="3" id="KW-1185">Reference proteome</keyword>
<evidence type="ECO:0008006" key="4">
    <source>
        <dbReference type="Google" id="ProtNLM"/>
    </source>
</evidence>
<dbReference type="EMBL" id="JACAGK010000016">
    <property type="protein sequence ID" value="MDM1048095.1"/>
    <property type="molecule type" value="Genomic_DNA"/>
</dbReference>
<evidence type="ECO:0000256" key="1">
    <source>
        <dbReference type="SAM" id="SignalP"/>
    </source>
</evidence>
<reference evidence="2" key="1">
    <citation type="submission" date="2020-06" db="EMBL/GenBank/DDBJ databases">
        <authorList>
            <person name="Dong N."/>
        </authorList>
    </citation>
    <scope>NUCLEOTIDE SEQUENCE</scope>
    <source>
        <strain evidence="2">R1692</strain>
    </source>
</reference>
<feature type="chain" id="PRO_5046587619" description="DUF1444 family protein" evidence="1">
    <location>
        <begin position="19"/>
        <end position="314"/>
    </location>
</feature>
<dbReference type="Proteomes" id="UP001170954">
    <property type="component" value="Unassembled WGS sequence"/>
</dbReference>
<protein>
    <recommendedName>
        <fullName evidence="4">DUF1444 family protein</fullName>
    </recommendedName>
</protein>
<comment type="caution">
    <text evidence="2">The sequence shown here is derived from an EMBL/GenBank/DDBJ whole genome shotgun (WGS) entry which is preliminary data.</text>
</comment>
<sequence>MRPLLTFIFCLLSASMFAQVKFRQEFSEAVRTEVLDTLKPGELRFQIFELDSLKRLILYSDPEFSYLISESKLSALIEKHQDSLGKNYSRCIYLYKDLYENHLEIAIAPYYWDEAQEIFAEFPEGHNKFRKTVINDIRSALLGKDIRDYDWKEPLYLIVNKRGVPEFEGENKIISLLDTSRTKRWAPHIKGGRPVPSVFKLTFDFAGQQMNADNLRVELEEIYNALNKTLYGQRIIERQFPYPESKDSKEIVVSFLSSPENMKVKLPVIHRGDEKKARELITFLEKYYAGNERVFEVNYLSNWRVFFTIEDWEG</sequence>
<dbReference type="RefSeq" id="WP_286651052.1">
    <property type="nucleotide sequence ID" value="NZ_JACAGK010000016.1"/>
</dbReference>
<proteinExistence type="predicted"/>